<evidence type="ECO:0000256" key="2">
    <source>
        <dbReference type="ARBA" id="ARBA00005992"/>
    </source>
</evidence>
<sequence>MEIFISLPAQTLELFDDSGLLLRRYAVSTARNGAGELSGSHCTPRGRHLIRARIGAGCAPNTVFVRRRPTGELWTPELAAQAPGRDWILARILWLSGCEPGRNRLGSIDTMRRYIYLHGCPDDAPMGVPGSIGCVRMRNRDIIELFDRVPLYTPVEIAEYRVVGGDWPALRAGARVVRERVFIGEKGIAPALEWDEFDSDPLCRHVVAVDAAGNAIGTGRLLADEAAGRGKDRSGGSGRMGRIAVLPAWRGQGVGGSLLRRLLEQASQAGMRQVRLHARADAQAFYRRFGFVAEGEPFMETGSPHVLMRRGL</sequence>
<dbReference type="InterPro" id="IPR050832">
    <property type="entry name" value="Bact_Acetyltransf"/>
</dbReference>
<keyword evidence="7 8" id="KW-0961">Cell wall biogenesis/degradation</keyword>
<dbReference type="SUPFAM" id="SSF141523">
    <property type="entry name" value="L,D-transpeptidase catalytic domain-like"/>
    <property type="match status" value="1"/>
</dbReference>
<feature type="active site" description="Proton donor/acceptor" evidence="8">
    <location>
        <position position="118"/>
    </location>
</feature>
<dbReference type="Pfam" id="PF13673">
    <property type="entry name" value="Acetyltransf_10"/>
    <property type="match status" value="1"/>
</dbReference>
<keyword evidence="3" id="KW-0808">Transferase</keyword>
<dbReference type="EMBL" id="LT837803">
    <property type="protein sequence ID" value="SMB28070.1"/>
    <property type="molecule type" value="Genomic_DNA"/>
</dbReference>
<dbReference type="Pfam" id="PF03734">
    <property type="entry name" value="YkuD"/>
    <property type="match status" value="1"/>
</dbReference>
<dbReference type="InterPro" id="IPR000182">
    <property type="entry name" value="GNAT_dom"/>
</dbReference>
<dbReference type="Proteomes" id="UP000242886">
    <property type="component" value="Chromosome SDENCHOL"/>
</dbReference>
<evidence type="ECO:0000256" key="7">
    <source>
        <dbReference type="ARBA" id="ARBA00023316"/>
    </source>
</evidence>
<keyword evidence="4 8" id="KW-0133">Cell shape</keyword>
<reference evidence="11" key="1">
    <citation type="submission" date="2017-03" db="EMBL/GenBank/DDBJ databases">
        <authorList>
            <consortium name="AG Boll"/>
        </authorList>
    </citation>
    <scope>NUCLEOTIDE SEQUENCE [LARGE SCALE GENOMIC DNA]</scope>
    <source>
        <strain evidence="11">Chol</strain>
    </source>
</reference>
<dbReference type="Gene3D" id="2.40.440.10">
    <property type="entry name" value="L,D-transpeptidase catalytic domain-like"/>
    <property type="match status" value="1"/>
</dbReference>
<evidence type="ECO:0000313" key="11">
    <source>
        <dbReference type="EMBL" id="SMB28070.1"/>
    </source>
</evidence>
<evidence type="ECO:0000259" key="9">
    <source>
        <dbReference type="PROSITE" id="PS51186"/>
    </source>
</evidence>
<dbReference type="PROSITE" id="PS52029">
    <property type="entry name" value="LD_TPASE"/>
    <property type="match status" value="1"/>
</dbReference>
<dbReference type="GO" id="GO:0016747">
    <property type="term" value="F:acyltransferase activity, transferring groups other than amino-acyl groups"/>
    <property type="evidence" value="ECO:0007669"/>
    <property type="project" value="InterPro"/>
</dbReference>
<feature type="domain" description="L,D-TPase catalytic" evidence="10">
    <location>
        <begin position="1"/>
        <end position="158"/>
    </location>
</feature>
<keyword evidence="6" id="KW-0012">Acyltransferase</keyword>
<evidence type="ECO:0000313" key="12">
    <source>
        <dbReference type="Proteomes" id="UP000242886"/>
    </source>
</evidence>
<dbReference type="GO" id="GO:0009252">
    <property type="term" value="P:peptidoglycan biosynthetic process"/>
    <property type="evidence" value="ECO:0007669"/>
    <property type="project" value="UniProtKB-UniPathway"/>
</dbReference>
<proteinExistence type="inferred from homology"/>
<organism evidence="11 12">
    <name type="scientific">Sterolibacterium denitrificans</name>
    <dbReference type="NCBI Taxonomy" id="157592"/>
    <lineage>
        <taxon>Bacteria</taxon>
        <taxon>Pseudomonadati</taxon>
        <taxon>Pseudomonadota</taxon>
        <taxon>Betaproteobacteria</taxon>
        <taxon>Nitrosomonadales</taxon>
        <taxon>Sterolibacteriaceae</taxon>
        <taxon>Sterolibacterium</taxon>
    </lineage>
</organism>
<evidence type="ECO:0000256" key="1">
    <source>
        <dbReference type="ARBA" id="ARBA00004752"/>
    </source>
</evidence>
<evidence type="ECO:0000259" key="10">
    <source>
        <dbReference type="PROSITE" id="PS52029"/>
    </source>
</evidence>
<dbReference type="PANTHER" id="PTHR43877">
    <property type="entry name" value="AMINOALKYLPHOSPHONATE N-ACETYLTRANSFERASE-RELATED-RELATED"/>
    <property type="match status" value="1"/>
</dbReference>
<protein>
    <recommendedName>
        <fullName evidence="13">N-acetyltransferase domain-containing protein</fullName>
    </recommendedName>
</protein>
<keyword evidence="12" id="KW-1185">Reference proteome</keyword>
<dbReference type="InterPro" id="IPR005490">
    <property type="entry name" value="LD_TPept_cat_dom"/>
</dbReference>
<dbReference type="GO" id="GO:0004180">
    <property type="term" value="F:carboxypeptidase activity"/>
    <property type="evidence" value="ECO:0007669"/>
    <property type="project" value="UniProtKB-ARBA"/>
</dbReference>
<evidence type="ECO:0008006" key="13">
    <source>
        <dbReference type="Google" id="ProtNLM"/>
    </source>
</evidence>
<evidence type="ECO:0000256" key="6">
    <source>
        <dbReference type="ARBA" id="ARBA00023315"/>
    </source>
</evidence>
<name>A0A7Z7HSE5_9PROT</name>
<evidence type="ECO:0000256" key="3">
    <source>
        <dbReference type="ARBA" id="ARBA00022679"/>
    </source>
</evidence>
<feature type="domain" description="N-acetyltransferase" evidence="9">
    <location>
        <begin position="155"/>
        <end position="312"/>
    </location>
</feature>
<accession>A0A7Z7HSE5</accession>
<dbReference type="AlphaFoldDB" id="A0A7Z7HSE5"/>
<evidence type="ECO:0000256" key="8">
    <source>
        <dbReference type="PROSITE-ProRule" id="PRU01373"/>
    </source>
</evidence>
<dbReference type="InterPro" id="IPR038063">
    <property type="entry name" value="Transpep_catalytic_dom"/>
</dbReference>
<dbReference type="PROSITE" id="PS51186">
    <property type="entry name" value="GNAT"/>
    <property type="match status" value="1"/>
</dbReference>
<dbReference type="Gene3D" id="3.40.630.30">
    <property type="match status" value="1"/>
</dbReference>
<dbReference type="GO" id="GO:0071555">
    <property type="term" value="P:cell wall organization"/>
    <property type="evidence" value="ECO:0007669"/>
    <property type="project" value="UniProtKB-UniRule"/>
</dbReference>
<feature type="active site" description="Nucleophile" evidence="8">
    <location>
        <position position="134"/>
    </location>
</feature>
<dbReference type="InterPro" id="IPR016181">
    <property type="entry name" value="Acyl_CoA_acyltransferase"/>
</dbReference>
<evidence type="ECO:0000256" key="5">
    <source>
        <dbReference type="ARBA" id="ARBA00022984"/>
    </source>
</evidence>
<keyword evidence="5 8" id="KW-0573">Peptidoglycan synthesis</keyword>
<dbReference type="GO" id="GO:0008360">
    <property type="term" value="P:regulation of cell shape"/>
    <property type="evidence" value="ECO:0007669"/>
    <property type="project" value="UniProtKB-UniRule"/>
</dbReference>
<dbReference type="UniPathway" id="UPA00219"/>
<comment type="pathway">
    <text evidence="1 8">Cell wall biogenesis; peptidoglycan biosynthesis.</text>
</comment>
<dbReference type="CDD" id="cd04301">
    <property type="entry name" value="NAT_SF"/>
    <property type="match status" value="1"/>
</dbReference>
<dbReference type="SUPFAM" id="SSF55729">
    <property type="entry name" value="Acyl-CoA N-acyltransferases (Nat)"/>
    <property type="match status" value="1"/>
</dbReference>
<evidence type="ECO:0000256" key="4">
    <source>
        <dbReference type="ARBA" id="ARBA00022960"/>
    </source>
</evidence>
<dbReference type="CDD" id="cd16913">
    <property type="entry name" value="YkuD_like"/>
    <property type="match status" value="1"/>
</dbReference>
<gene>
    <name evidence="11" type="ORF">SDENCHOL_20548</name>
</gene>
<comment type="similarity">
    <text evidence="2">Belongs to the YkuD family.</text>
</comment>